<dbReference type="eggNOG" id="KOG0320">
    <property type="taxonomic scope" value="Eukaryota"/>
</dbReference>
<feature type="signal peptide" evidence="7">
    <location>
        <begin position="1"/>
        <end position="29"/>
    </location>
</feature>
<feature type="compositionally biased region" description="Low complexity" evidence="6">
    <location>
        <begin position="248"/>
        <end position="262"/>
    </location>
</feature>
<dbReference type="SUPFAM" id="SSF57850">
    <property type="entry name" value="RING/U-box"/>
    <property type="match status" value="1"/>
</dbReference>
<dbReference type="PANTHER" id="PTHR23041:SF78">
    <property type="entry name" value="E3 UBIQUITIN-PROTEIN LIGASE RNF4"/>
    <property type="match status" value="1"/>
</dbReference>
<feature type="region of interest" description="Disordered" evidence="6">
    <location>
        <begin position="325"/>
        <end position="356"/>
    </location>
</feature>
<feature type="compositionally biased region" description="Low complexity" evidence="6">
    <location>
        <begin position="750"/>
        <end position="784"/>
    </location>
</feature>
<dbReference type="OrthoDB" id="6105938at2759"/>
<feature type="chain" id="PRO_5005547850" description="RING-type domain-containing protein" evidence="7">
    <location>
        <begin position="30"/>
        <end position="976"/>
    </location>
</feature>
<feature type="compositionally biased region" description="Low complexity" evidence="6">
    <location>
        <begin position="701"/>
        <end position="712"/>
    </location>
</feature>
<organism evidence="9 10">
    <name type="scientific">Allomyces macrogynus (strain ATCC 38327)</name>
    <name type="common">Allomyces javanicus var. macrogynus</name>
    <dbReference type="NCBI Taxonomy" id="578462"/>
    <lineage>
        <taxon>Eukaryota</taxon>
        <taxon>Fungi</taxon>
        <taxon>Fungi incertae sedis</taxon>
        <taxon>Blastocladiomycota</taxon>
        <taxon>Blastocladiomycetes</taxon>
        <taxon>Blastocladiales</taxon>
        <taxon>Blastocladiaceae</taxon>
        <taxon>Allomyces</taxon>
    </lineage>
</organism>
<accession>A0A0L0S5N7</accession>
<feature type="region of interest" description="Disordered" evidence="6">
    <location>
        <begin position="228"/>
        <end position="262"/>
    </location>
</feature>
<feature type="compositionally biased region" description="Polar residues" evidence="6">
    <location>
        <begin position="713"/>
        <end position="722"/>
    </location>
</feature>
<dbReference type="InterPro" id="IPR017907">
    <property type="entry name" value="Znf_RING_CS"/>
</dbReference>
<evidence type="ECO:0000313" key="10">
    <source>
        <dbReference type="Proteomes" id="UP000054350"/>
    </source>
</evidence>
<dbReference type="GO" id="GO:0008270">
    <property type="term" value="F:zinc ion binding"/>
    <property type="evidence" value="ECO:0007669"/>
    <property type="project" value="UniProtKB-KW"/>
</dbReference>
<sequence>MILAHLFLEQLLAPLTLFMAAVLPTPDTAHDFPVSLRAVLDENLDQAPLTLQTARRFFNATVRLCQHLTHMTHYLRRFDQHLTSFASTIETLEEEHALYMQVVSQHSVAVDRIQVLTLSRYVDTRVPMPTRSVETSTDDPRSNPLLTQWTPMAARCSNCCSPCHTDPTDPSDITARFHGLLCADCANVLTAVTITAATDTANDSESRGASALVTFRGTRLRVSVLDAGGASSPKTLNADDVGPHVSFAPDTDAPVVATPAPAPGPVLAVTTTTAATHRKSVSGPPTAVARPTTATSTRKPTAATAPAGGSNSTLAKCKFTSTAIGPNTPFPRVESRASQTTAAAADDAGKRGGERRKTAVAVVPFGGSVPGGKALAAATAAALAAQEAEDASAAQAAADARAAEDQVRRMQADLAAAETEVAHCREKLDVANHALHQLRSDQHALHALLATSQAALTSLSAQNAELSATVVAVQRERDALLAAKTDLARHLDDQRRAHATLVTAHDEGKRELANARAQTCRAKEDAGAKDVLLKQVCAEADRVQRTCRAHERHIAALEAQLEAAQASVQVLAKVSDVDTAGLSAAAGSMGADDADHVVEEVIAANNARIAALEGKNDELRQWRLREVALHRPATARVLRSHPALALAAGKGGGVHLSMHGVEPMAADRGTDPPGRAASGAARVLAASGSSVDRLYGKTARARASPPSSTTTSDIHQSDTPRTSRTRAQHSLPPAAAGAVPDDDDDDDDIIIIISPPASASPSSNARTATPASPTRRTRALHAAAPTPPPVAGPGEGRWNKRSREARRAAAAAAGEVDDDDDDEIELVAVRWRPPLAAAAATATTATPPAGQRAAYRDLYRHMEEQNRLYEAATAVLVPPPRVLPRVGGPAGMHDPGTLIAHLSAVAPAAPVAPEAPPAGRRSECAVCMDAYTHPVSTMCGHIFCRACLEVSLKRTKACPICRTTVKKNGYHPIFLP</sequence>
<dbReference type="VEuPathDB" id="FungiDB:AMAG_04589"/>
<feature type="compositionally biased region" description="Acidic residues" evidence="6">
    <location>
        <begin position="740"/>
        <end position="749"/>
    </location>
</feature>
<keyword evidence="3" id="KW-0862">Zinc</keyword>
<dbReference type="InterPro" id="IPR047134">
    <property type="entry name" value="RNF4"/>
</dbReference>
<proteinExistence type="predicted"/>
<dbReference type="PROSITE" id="PS00518">
    <property type="entry name" value="ZF_RING_1"/>
    <property type="match status" value="1"/>
</dbReference>
<evidence type="ECO:0000256" key="2">
    <source>
        <dbReference type="ARBA" id="ARBA00022771"/>
    </source>
</evidence>
<keyword evidence="7" id="KW-0732">Signal</keyword>
<feature type="domain" description="RING-type" evidence="8">
    <location>
        <begin position="924"/>
        <end position="962"/>
    </location>
</feature>
<dbReference type="STRING" id="578462.A0A0L0S5N7"/>
<feature type="coiled-coil region" evidence="5">
    <location>
        <begin position="540"/>
        <end position="574"/>
    </location>
</feature>
<protein>
    <recommendedName>
        <fullName evidence="8">RING-type domain-containing protein</fullName>
    </recommendedName>
</protein>
<reference evidence="9 10" key="1">
    <citation type="submission" date="2009-11" db="EMBL/GenBank/DDBJ databases">
        <title>Annotation of Allomyces macrogynus ATCC 38327.</title>
        <authorList>
            <consortium name="The Broad Institute Genome Sequencing Platform"/>
            <person name="Russ C."/>
            <person name="Cuomo C."/>
            <person name="Burger G."/>
            <person name="Gray M.W."/>
            <person name="Holland P.W.H."/>
            <person name="King N."/>
            <person name="Lang F.B.F."/>
            <person name="Roger A.J."/>
            <person name="Ruiz-Trillo I."/>
            <person name="Young S.K."/>
            <person name="Zeng Q."/>
            <person name="Gargeya S."/>
            <person name="Fitzgerald M."/>
            <person name="Haas B."/>
            <person name="Abouelleil A."/>
            <person name="Alvarado L."/>
            <person name="Arachchi H.M."/>
            <person name="Berlin A."/>
            <person name="Chapman S.B."/>
            <person name="Gearin G."/>
            <person name="Goldberg J."/>
            <person name="Griggs A."/>
            <person name="Gujja S."/>
            <person name="Hansen M."/>
            <person name="Heiman D."/>
            <person name="Howarth C."/>
            <person name="Larimer J."/>
            <person name="Lui A."/>
            <person name="MacDonald P.J.P."/>
            <person name="McCowen C."/>
            <person name="Montmayeur A."/>
            <person name="Murphy C."/>
            <person name="Neiman D."/>
            <person name="Pearson M."/>
            <person name="Priest M."/>
            <person name="Roberts A."/>
            <person name="Saif S."/>
            <person name="Shea T."/>
            <person name="Sisk P."/>
            <person name="Stolte C."/>
            <person name="Sykes S."/>
            <person name="Wortman J."/>
            <person name="Nusbaum C."/>
            <person name="Birren B."/>
        </authorList>
    </citation>
    <scope>NUCLEOTIDE SEQUENCE [LARGE SCALE GENOMIC DNA]</scope>
    <source>
        <strain evidence="9 10">ATCC 38327</strain>
    </source>
</reference>
<evidence type="ECO:0000256" key="1">
    <source>
        <dbReference type="ARBA" id="ARBA00022723"/>
    </source>
</evidence>
<keyword evidence="5" id="KW-0175">Coiled coil</keyword>
<evidence type="ECO:0000256" key="5">
    <source>
        <dbReference type="SAM" id="Coils"/>
    </source>
</evidence>
<dbReference type="AlphaFoldDB" id="A0A0L0S5N7"/>
<dbReference type="InterPro" id="IPR001841">
    <property type="entry name" value="Znf_RING"/>
</dbReference>
<feature type="coiled-coil region" evidence="5">
    <location>
        <begin position="393"/>
        <end position="427"/>
    </location>
</feature>
<dbReference type="PANTHER" id="PTHR23041">
    <property type="entry name" value="RING FINGER DOMAIN-CONTAINING"/>
    <property type="match status" value="1"/>
</dbReference>
<gene>
    <name evidence="9" type="ORF">AMAG_04589</name>
</gene>
<evidence type="ECO:0000256" key="7">
    <source>
        <dbReference type="SAM" id="SignalP"/>
    </source>
</evidence>
<feature type="region of interest" description="Disordered" evidence="6">
    <location>
        <begin position="274"/>
        <end position="312"/>
    </location>
</feature>
<name>A0A0L0S5N7_ALLM3</name>
<dbReference type="Pfam" id="PF13923">
    <property type="entry name" value="zf-C3HC4_2"/>
    <property type="match status" value="1"/>
</dbReference>
<feature type="compositionally biased region" description="Basic and acidic residues" evidence="6">
    <location>
        <begin position="347"/>
        <end position="356"/>
    </location>
</feature>
<dbReference type="Gene3D" id="3.30.40.10">
    <property type="entry name" value="Zinc/RING finger domain, C3HC4 (zinc finger)"/>
    <property type="match status" value="1"/>
</dbReference>
<evidence type="ECO:0000256" key="6">
    <source>
        <dbReference type="SAM" id="MobiDB-lite"/>
    </source>
</evidence>
<dbReference type="InterPro" id="IPR013083">
    <property type="entry name" value="Znf_RING/FYVE/PHD"/>
</dbReference>
<feature type="region of interest" description="Disordered" evidence="6">
    <location>
        <begin position="697"/>
        <end position="819"/>
    </location>
</feature>
<evidence type="ECO:0000256" key="4">
    <source>
        <dbReference type="PROSITE-ProRule" id="PRU00175"/>
    </source>
</evidence>
<evidence type="ECO:0000259" key="8">
    <source>
        <dbReference type="PROSITE" id="PS50089"/>
    </source>
</evidence>
<keyword evidence="2 4" id="KW-0863">Zinc-finger</keyword>
<reference evidence="10" key="2">
    <citation type="submission" date="2009-11" db="EMBL/GenBank/DDBJ databases">
        <title>The Genome Sequence of Allomyces macrogynus strain ATCC 38327.</title>
        <authorList>
            <consortium name="The Broad Institute Genome Sequencing Platform"/>
            <person name="Russ C."/>
            <person name="Cuomo C."/>
            <person name="Shea T."/>
            <person name="Young S.K."/>
            <person name="Zeng Q."/>
            <person name="Koehrsen M."/>
            <person name="Haas B."/>
            <person name="Borodovsky M."/>
            <person name="Guigo R."/>
            <person name="Alvarado L."/>
            <person name="Berlin A."/>
            <person name="Borenstein D."/>
            <person name="Chen Z."/>
            <person name="Engels R."/>
            <person name="Freedman E."/>
            <person name="Gellesch M."/>
            <person name="Goldberg J."/>
            <person name="Griggs A."/>
            <person name="Gujja S."/>
            <person name="Heiman D."/>
            <person name="Hepburn T."/>
            <person name="Howarth C."/>
            <person name="Jen D."/>
            <person name="Larson L."/>
            <person name="Lewis B."/>
            <person name="Mehta T."/>
            <person name="Park D."/>
            <person name="Pearson M."/>
            <person name="Roberts A."/>
            <person name="Saif S."/>
            <person name="Shenoy N."/>
            <person name="Sisk P."/>
            <person name="Stolte C."/>
            <person name="Sykes S."/>
            <person name="Walk T."/>
            <person name="White J."/>
            <person name="Yandava C."/>
            <person name="Burger G."/>
            <person name="Gray M.W."/>
            <person name="Holland P.W.H."/>
            <person name="King N."/>
            <person name="Lang F.B.F."/>
            <person name="Roger A.J."/>
            <person name="Ruiz-Trillo I."/>
            <person name="Lander E."/>
            <person name="Nusbaum C."/>
        </authorList>
    </citation>
    <scope>NUCLEOTIDE SEQUENCE [LARGE SCALE GENOMIC DNA]</scope>
    <source>
        <strain evidence="10">ATCC 38327</strain>
    </source>
</reference>
<dbReference type="EMBL" id="GG745332">
    <property type="protein sequence ID" value="KNE57731.1"/>
    <property type="molecule type" value="Genomic_DNA"/>
</dbReference>
<dbReference type="Proteomes" id="UP000054350">
    <property type="component" value="Unassembled WGS sequence"/>
</dbReference>
<feature type="compositionally biased region" description="Low complexity" evidence="6">
    <location>
        <begin position="284"/>
        <end position="297"/>
    </location>
</feature>
<dbReference type="SMART" id="SM00184">
    <property type="entry name" value="RING"/>
    <property type="match status" value="1"/>
</dbReference>
<evidence type="ECO:0000256" key="3">
    <source>
        <dbReference type="ARBA" id="ARBA00022833"/>
    </source>
</evidence>
<dbReference type="PROSITE" id="PS50089">
    <property type="entry name" value="ZF_RING_2"/>
    <property type="match status" value="1"/>
</dbReference>
<feature type="region of interest" description="Disordered" evidence="6">
    <location>
        <begin position="663"/>
        <end position="682"/>
    </location>
</feature>
<keyword evidence="1" id="KW-0479">Metal-binding</keyword>
<evidence type="ECO:0000313" key="9">
    <source>
        <dbReference type="EMBL" id="KNE57731.1"/>
    </source>
</evidence>
<keyword evidence="10" id="KW-1185">Reference proteome</keyword>
<feature type="compositionally biased region" description="Basic and acidic residues" evidence="6">
    <location>
        <begin position="797"/>
        <end position="807"/>
    </location>
</feature>